<dbReference type="InParanoid" id="H2XMF3"/>
<reference evidence="1" key="2">
    <citation type="submission" date="2025-08" db="UniProtKB">
        <authorList>
            <consortium name="Ensembl"/>
        </authorList>
    </citation>
    <scope>IDENTIFICATION</scope>
</reference>
<sequence length="70" mass="7754">MLMRLFHFSMASCIDDVINLQDAADRLRSKLYGAGGDQKRLENILLSHVRDSSSSYIDSTSAVTVSMTIT</sequence>
<dbReference type="Proteomes" id="UP000008144">
    <property type="component" value="Unassembled WGS sequence"/>
</dbReference>
<keyword evidence="2" id="KW-1185">Reference proteome</keyword>
<dbReference type="HOGENOM" id="CLU_2757049_0_0_1"/>
<evidence type="ECO:0000313" key="2">
    <source>
        <dbReference type="Proteomes" id="UP000008144"/>
    </source>
</evidence>
<organism evidence="1 2">
    <name type="scientific">Ciona intestinalis</name>
    <name type="common">Transparent sea squirt</name>
    <name type="synonym">Ascidia intestinalis</name>
    <dbReference type="NCBI Taxonomy" id="7719"/>
    <lineage>
        <taxon>Eukaryota</taxon>
        <taxon>Metazoa</taxon>
        <taxon>Chordata</taxon>
        <taxon>Tunicata</taxon>
        <taxon>Ascidiacea</taxon>
        <taxon>Phlebobranchia</taxon>
        <taxon>Cionidae</taxon>
        <taxon>Ciona</taxon>
    </lineage>
</organism>
<accession>H2XMF3</accession>
<reference evidence="2" key="1">
    <citation type="journal article" date="2002" name="Science">
        <title>The draft genome of Ciona intestinalis: insights into chordate and vertebrate origins.</title>
        <authorList>
            <person name="Dehal P."/>
            <person name="Satou Y."/>
            <person name="Campbell R.K."/>
            <person name="Chapman J."/>
            <person name="Degnan B."/>
            <person name="De Tomaso A."/>
            <person name="Davidson B."/>
            <person name="Di Gregorio A."/>
            <person name="Gelpke M."/>
            <person name="Goodstein D.M."/>
            <person name="Harafuji N."/>
            <person name="Hastings K.E."/>
            <person name="Ho I."/>
            <person name="Hotta K."/>
            <person name="Huang W."/>
            <person name="Kawashima T."/>
            <person name="Lemaire P."/>
            <person name="Martinez D."/>
            <person name="Meinertzhagen I.A."/>
            <person name="Necula S."/>
            <person name="Nonaka M."/>
            <person name="Putnam N."/>
            <person name="Rash S."/>
            <person name="Saiga H."/>
            <person name="Satake M."/>
            <person name="Terry A."/>
            <person name="Yamada L."/>
            <person name="Wang H.G."/>
            <person name="Awazu S."/>
            <person name="Azumi K."/>
            <person name="Boore J."/>
            <person name="Branno M."/>
            <person name="Chin-Bow S."/>
            <person name="DeSantis R."/>
            <person name="Doyle S."/>
            <person name="Francino P."/>
            <person name="Keys D.N."/>
            <person name="Haga S."/>
            <person name="Hayashi H."/>
            <person name="Hino K."/>
            <person name="Imai K.S."/>
            <person name="Inaba K."/>
            <person name="Kano S."/>
            <person name="Kobayashi K."/>
            <person name="Kobayashi M."/>
            <person name="Lee B.I."/>
            <person name="Makabe K.W."/>
            <person name="Manohar C."/>
            <person name="Matassi G."/>
            <person name="Medina M."/>
            <person name="Mochizuki Y."/>
            <person name="Mount S."/>
            <person name="Morishita T."/>
            <person name="Miura S."/>
            <person name="Nakayama A."/>
            <person name="Nishizaka S."/>
            <person name="Nomoto H."/>
            <person name="Ohta F."/>
            <person name="Oishi K."/>
            <person name="Rigoutsos I."/>
            <person name="Sano M."/>
            <person name="Sasaki A."/>
            <person name="Sasakura Y."/>
            <person name="Shoguchi E."/>
            <person name="Shin-i T."/>
            <person name="Spagnuolo A."/>
            <person name="Stainier D."/>
            <person name="Suzuki M.M."/>
            <person name="Tassy O."/>
            <person name="Takatori N."/>
            <person name="Tokuoka M."/>
            <person name="Yagi K."/>
            <person name="Yoshizaki F."/>
            <person name="Wada S."/>
            <person name="Zhang C."/>
            <person name="Hyatt P.D."/>
            <person name="Larimer F."/>
            <person name="Detter C."/>
            <person name="Doggett N."/>
            <person name="Glavina T."/>
            <person name="Hawkins T."/>
            <person name="Richardson P."/>
            <person name="Lucas S."/>
            <person name="Kohara Y."/>
            <person name="Levine M."/>
            <person name="Satoh N."/>
            <person name="Rokhsar D.S."/>
        </authorList>
    </citation>
    <scope>NUCLEOTIDE SEQUENCE [LARGE SCALE GENOMIC DNA]</scope>
</reference>
<dbReference type="Ensembl" id="ENSCINT00000033772.1">
    <property type="protein sequence ID" value="ENSCINP00000030836.1"/>
    <property type="gene ID" value="ENSCING00000024729.1"/>
</dbReference>
<proteinExistence type="predicted"/>
<reference evidence="1" key="3">
    <citation type="submission" date="2025-09" db="UniProtKB">
        <authorList>
            <consortium name="Ensembl"/>
        </authorList>
    </citation>
    <scope>IDENTIFICATION</scope>
</reference>
<evidence type="ECO:0000313" key="1">
    <source>
        <dbReference type="Ensembl" id="ENSCINP00000030836.1"/>
    </source>
</evidence>
<dbReference type="AlphaFoldDB" id="H2XMF3"/>
<name>H2XMF3_CIOIN</name>
<protein>
    <submittedName>
        <fullName evidence="1">Uncharacterized protein</fullName>
    </submittedName>
</protein>